<feature type="chain" id="PRO_5031068412" evidence="2">
    <location>
        <begin position="28"/>
        <end position="331"/>
    </location>
</feature>
<evidence type="ECO:0000313" key="5">
    <source>
        <dbReference type="Proteomes" id="UP000572540"/>
    </source>
</evidence>
<dbReference type="GO" id="GO:0016787">
    <property type="term" value="F:hydrolase activity"/>
    <property type="evidence" value="ECO:0007669"/>
    <property type="project" value="UniProtKB-KW"/>
</dbReference>
<dbReference type="Proteomes" id="UP000572540">
    <property type="component" value="Unassembled WGS sequence"/>
</dbReference>
<dbReference type="RefSeq" id="WP_179759408.1">
    <property type="nucleotide sequence ID" value="NZ_JACCAU010000001.1"/>
</dbReference>
<feature type="domain" description="Metallo-beta-lactamase" evidence="3">
    <location>
        <begin position="47"/>
        <end position="232"/>
    </location>
</feature>
<keyword evidence="4" id="KW-0378">Hydrolase</keyword>
<evidence type="ECO:0000259" key="3">
    <source>
        <dbReference type="SMART" id="SM00849"/>
    </source>
</evidence>
<dbReference type="PANTHER" id="PTHR42951">
    <property type="entry name" value="METALLO-BETA-LACTAMASE DOMAIN-CONTAINING"/>
    <property type="match status" value="1"/>
</dbReference>
<organism evidence="4 5">
    <name type="scientific">Paraburkholderia bryophila</name>
    <dbReference type="NCBI Taxonomy" id="420952"/>
    <lineage>
        <taxon>Bacteria</taxon>
        <taxon>Pseudomonadati</taxon>
        <taxon>Pseudomonadota</taxon>
        <taxon>Betaproteobacteria</taxon>
        <taxon>Burkholderiales</taxon>
        <taxon>Burkholderiaceae</taxon>
        <taxon>Paraburkholderia</taxon>
    </lineage>
</organism>
<name>A0A7Y9W979_9BURK</name>
<comment type="caution">
    <text evidence="4">The sequence shown here is derived from an EMBL/GenBank/DDBJ whole genome shotgun (WGS) entry which is preliminary data.</text>
</comment>
<evidence type="ECO:0000256" key="2">
    <source>
        <dbReference type="SAM" id="SignalP"/>
    </source>
</evidence>
<gene>
    <name evidence="4" type="ORF">GGD41_003625</name>
</gene>
<dbReference type="SUPFAM" id="SSF56281">
    <property type="entry name" value="Metallo-hydrolase/oxidoreductase"/>
    <property type="match status" value="1"/>
</dbReference>
<proteinExistence type="predicted"/>
<evidence type="ECO:0000256" key="1">
    <source>
        <dbReference type="SAM" id="MobiDB-lite"/>
    </source>
</evidence>
<protein>
    <submittedName>
        <fullName evidence="4">Glyoxylase-like metal-dependent hydrolase (Beta-lactamase superfamily II)</fullName>
    </submittedName>
</protein>
<accession>A0A7Y9W979</accession>
<dbReference type="InterPro" id="IPR050855">
    <property type="entry name" value="NDM-1-like"/>
</dbReference>
<evidence type="ECO:0000313" key="4">
    <source>
        <dbReference type="EMBL" id="NYH16397.1"/>
    </source>
</evidence>
<dbReference type="EMBL" id="JACCAU010000001">
    <property type="protein sequence ID" value="NYH16397.1"/>
    <property type="molecule type" value="Genomic_DNA"/>
</dbReference>
<feature type="signal peptide" evidence="2">
    <location>
        <begin position="1"/>
        <end position="27"/>
    </location>
</feature>
<keyword evidence="2" id="KW-0732">Signal</keyword>
<reference evidence="4 5" key="1">
    <citation type="submission" date="2020-07" db="EMBL/GenBank/DDBJ databases">
        <title>Exploring microbial biodiversity for novel pathways involved in the catabolism of aromatic compounds derived from lignin.</title>
        <authorList>
            <person name="Elkins J."/>
        </authorList>
    </citation>
    <scope>NUCLEOTIDE SEQUENCE [LARGE SCALE GENOMIC DNA]</scope>
    <source>
        <strain evidence="4 5">H2C3B</strain>
    </source>
</reference>
<feature type="compositionally biased region" description="Low complexity" evidence="1">
    <location>
        <begin position="298"/>
        <end position="317"/>
    </location>
</feature>
<dbReference type="InterPro" id="IPR001279">
    <property type="entry name" value="Metallo-B-lactamas"/>
</dbReference>
<dbReference type="SMART" id="SM00849">
    <property type="entry name" value="Lactamase_B"/>
    <property type="match status" value="1"/>
</dbReference>
<sequence>MSRSFRFSQLGQILPATLLSVGLAAHAAGAAPLHLEVYNPGDKGVFPVSSEIVTGAHDAVLIDAQFQRSDAEALVKKLKASGKTLTTVYISQSDPDYYFGLDVIQDAFPHAKIVATPQTVAAIKATMDGKLAYWGPVLKDNAPKRLVLPEALHGDRLTLEGRTLEIKGLAGPAPERTYLWIPSLKTVAGGVVVNSGDHVWVADTQSEASRAAWLSTLDGIVALKPATVVPGHFTGPMPTGIKAVRFTADYLKTFDSAAAKAKNSTELVDAMKRAYPDLGGVSSLELSAKVIKGEMQWPAPAAASDSKPAAAGSAPAAGQRADGKATAQGGA</sequence>
<dbReference type="CDD" id="cd07739">
    <property type="entry name" value="metallo-hydrolase-like_MBL-fold"/>
    <property type="match status" value="1"/>
</dbReference>
<dbReference type="AlphaFoldDB" id="A0A7Y9W979"/>
<dbReference type="InterPro" id="IPR036866">
    <property type="entry name" value="RibonucZ/Hydroxyglut_hydro"/>
</dbReference>
<dbReference type="Pfam" id="PF00753">
    <property type="entry name" value="Lactamase_B"/>
    <property type="match status" value="1"/>
</dbReference>
<dbReference type="Gene3D" id="3.60.15.10">
    <property type="entry name" value="Ribonuclease Z/Hydroxyacylglutathione hydrolase-like"/>
    <property type="match status" value="1"/>
</dbReference>
<dbReference type="PANTHER" id="PTHR42951:SF14">
    <property type="entry name" value="METALLO-BETA-LACTAMASE SUPERFAMILY PROTEIN"/>
    <property type="match status" value="1"/>
</dbReference>
<feature type="region of interest" description="Disordered" evidence="1">
    <location>
        <begin position="298"/>
        <end position="331"/>
    </location>
</feature>